<dbReference type="EMBL" id="CVQV01000001">
    <property type="protein sequence ID" value="CRK74013.1"/>
    <property type="molecule type" value="Genomic_DNA"/>
</dbReference>
<gene>
    <name evidence="1" type="ORF">NIG5292_00036</name>
</gene>
<dbReference type="AlphaFoldDB" id="A0A0U1NHX7"/>
<name>A0A0U1NHX7_9RHOB</name>
<proteinExistence type="predicted"/>
<accession>A0A0U1NHX7</accession>
<dbReference type="STRING" id="282199.GCA_001049735_00036"/>
<evidence type="ECO:0000313" key="2">
    <source>
        <dbReference type="Proteomes" id="UP000048949"/>
    </source>
</evidence>
<dbReference type="Proteomes" id="UP000048949">
    <property type="component" value="Unassembled WGS sequence"/>
</dbReference>
<evidence type="ECO:0000313" key="1">
    <source>
        <dbReference type="EMBL" id="CRK74013.1"/>
    </source>
</evidence>
<organism evidence="1 2">
    <name type="scientific">Nereida ignava</name>
    <dbReference type="NCBI Taxonomy" id="282199"/>
    <lineage>
        <taxon>Bacteria</taxon>
        <taxon>Pseudomonadati</taxon>
        <taxon>Pseudomonadota</taxon>
        <taxon>Alphaproteobacteria</taxon>
        <taxon>Rhodobacterales</taxon>
        <taxon>Roseobacteraceae</taxon>
        <taxon>Nereida</taxon>
    </lineage>
</organism>
<reference evidence="1 2" key="1">
    <citation type="submission" date="2015-04" db="EMBL/GenBank/DDBJ databases">
        <authorList>
            <person name="Syromyatnikov M.Y."/>
            <person name="Popov V.N."/>
        </authorList>
    </citation>
    <scope>NUCLEOTIDE SEQUENCE [LARGE SCALE GENOMIC DNA]</scope>
    <source>
        <strain evidence="1 2">CECT 5292</strain>
    </source>
</reference>
<protein>
    <submittedName>
        <fullName evidence="1">Uncharacterized protein</fullName>
    </submittedName>
</protein>
<keyword evidence="2" id="KW-1185">Reference proteome</keyword>
<sequence>MLRLHKVALTIGLTAPQQKAYFVKLHSLHTLAYANCETAKIRNRFPLLPQTR</sequence>